<evidence type="ECO:0000256" key="5">
    <source>
        <dbReference type="ARBA" id="ARBA00022691"/>
    </source>
</evidence>
<dbReference type="EC" id="2.1.1.72" evidence="2"/>
<dbReference type="InterPro" id="IPR038333">
    <property type="entry name" value="T1MK-like_N_sf"/>
</dbReference>
<feature type="domain" description="N6 adenine-specific DNA methyltransferase N-terminal" evidence="9">
    <location>
        <begin position="21"/>
        <end position="148"/>
    </location>
</feature>
<dbReference type="GO" id="GO:0032259">
    <property type="term" value="P:methylation"/>
    <property type="evidence" value="ECO:0007669"/>
    <property type="project" value="UniProtKB-KW"/>
</dbReference>
<dbReference type="PROSITE" id="PS00092">
    <property type="entry name" value="N6_MTASE"/>
    <property type="match status" value="1"/>
</dbReference>
<sequence>MSIYRVCSTRKNKKQGNVVSIEKTLFAAADKMRGSMDAGEYKHIALGLLFLRYVSVSFNRLHDKLSAEDYSHPEDRDEYLAENIFWVPEEARWQTIARQSKDPRIGILIDDAMRAIEKENESLKGALPKVYGKESIDRAMLSGLIDLFTNDIKLEGSRADFDLIGRIYEYCIGEFASSEGKRGGEFYTPKSVVDTLIEMIEPTKGRVYDPCCGTGGFFVQSEKFIDAHSGKSDDIAIYGQERNHTTFGLARMNLAIRGIFGDIRWNSEGTLVKDAFPDERFDYILANPPFNISDWSGELLREDRRWRYGAPPVGNANFAWIQHINAHLSASGIGGVVMANGSMSSMSGGEGEIRRALVEGDAIDSMVALPGQLFYGTQIPACLWILAKDKSNGIARDAKLRDRRGEVLFIDARKMGALVPGSRKQKELSDAEVQKIATAYHAWRGEPDAGAYEDEAGFCKAAKLDEIAKHNFVLTPGRYVGAGAVEDDGEPFEEKFNRLMGTLREQFAEGQRLELDIEARLGALG</sequence>
<evidence type="ECO:0000256" key="7">
    <source>
        <dbReference type="ARBA" id="ARBA00047942"/>
    </source>
</evidence>
<dbReference type="GO" id="GO:0009007">
    <property type="term" value="F:site-specific DNA-methyltransferase (adenine-specific) activity"/>
    <property type="evidence" value="ECO:0007669"/>
    <property type="project" value="UniProtKB-EC"/>
</dbReference>
<dbReference type="InterPro" id="IPR052916">
    <property type="entry name" value="Type-I_RE_MTase_Subunit"/>
</dbReference>
<dbReference type="PANTHER" id="PTHR42998">
    <property type="entry name" value="TYPE I RESTRICTION ENZYME HINDVIIP M PROTEIN-RELATED"/>
    <property type="match status" value="1"/>
</dbReference>
<proteinExistence type="inferred from homology"/>
<dbReference type="PANTHER" id="PTHR42998:SF1">
    <property type="entry name" value="TYPE I RESTRICTION ENZYME HINDI METHYLASE SUBUNIT"/>
    <property type="match status" value="1"/>
</dbReference>
<comment type="caution">
    <text evidence="10">The sequence shown here is derived from an EMBL/GenBank/DDBJ whole genome shotgun (WGS) entry which is preliminary data.</text>
</comment>
<dbReference type="InterPro" id="IPR002052">
    <property type="entry name" value="DNA_methylase_N6_adenine_CS"/>
</dbReference>
<feature type="domain" description="DNA methylase adenine-specific" evidence="8">
    <location>
        <begin position="161"/>
        <end position="487"/>
    </location>
</feature>
<keyword evidence="3 10" id="KW-0489">Methyltransferase</keyword>
<dbReference type="Gene3D" id="1.20.1260.30">
    <property type="match status" value="1"/>
</dbReference>
<dbReference type="SUPFAM" id="SSF53335">
    <property type="entry name" value="S-adenosyl-L-methionine-dependent methyltransferases"/>
    <property type="match status" value="1"/>
</dbReference>
<evidence type="ECO:0000313" key="11">
    <source>
        <dbReference type="Proteomes" id="UP000664779"/>
    </source>
</evidence>
<reference evidence="10" key="1">
    <citation type="submission" date="2021-03" db="EMBL/GenBank/DDBJ databases">
        <title>Roseibium sp. CAU 1637 isolated from Incheon.</title>
        <authorList>
            <person name="Kim W."/>
        </authorList>
    </citation>
    <scope>NUCLEOTIDE SEQUENCE</scope>
    <source>
        <strain evidence="10">CAU 1637</strain>
    </source>
</reference>
<dbReference type="Proteomes" id="UP000664779">
    <property type="component" value="Unassembled WGS sequence"/>
</dbReference>
<dbReference type="EMBL" id="JAFLNF010000002">
    <property type="protein sequence ID" value="MBO0344392.1"/>
    <property type="molecule type" value="Genomic_DNA"/>
</dbReference>
<protein>
    <recommendedName>
        <fullName evidence="2">site-specific DNA-methyltransferase (adenine-specific)</fullName>
        <ecNumber evidence="2">2.1.1.72</ecNumber>
    </recommendedName>
</protein>
<comment type="similarity">
    <text evidence="1">Belongs to the N(4)/N(6)-methyltransferase family.</text>
</comment>
<dbReference type="GO" id="GO:0008170">
    <property type="term" value="F:N-methyltransferase activity"/>
    <property type="evidence" value="ECO:0007669"/>
    <property type="project" value="InterPro"/>
</dbReference>
<keyword evidence="4" id="KW-0808">Transferase</keyword>
<evidence type="ECO:0000256" key="6">
    <source>
        <dbReference type="ARBA" id="ARBA00022747"/>
    </source>
</evidence>
<dbReference type="PRINTS" id="PR00507">
    <property type="entry name" value="N12N6MTFRASE"/>
</dbReference>
<keyword evidence="6" id="KW-0680">Restriction system</keyword>
<evidence type="ECO:0000259" key="9">
    <source>
        <dbReference type="Pfam" id="PF12161"/>
    </source>
</evidence>
<dbReference type="Pfam" id="PF02384">
    <property type="entry name" value="N6_Mtase"/>
    <property type="match status" value="1"/>
</dbReference>
<dbReference type="GO" id="GO:0003677">
    <property type="term" value="F:DNA binding"/>
    <property type="evidence" value="ECO:0007669"/>
    <property type="project" value="InterPro"/>
</dbReference>
<name>A0A939J5T0_9HYPH</name>
<evidence type="ECO:0000256" key="1">
    <source>
        <dbReference type="ARBA" id="ARBA00006594"/>
    </source>
</evidence>
<dbReference type="InterPro" id="IPR029063">
    <property type="entry name" value="SAM-dependent_MTases_sf"/>
</dbReference>
<dbReference type="GO" id="GO:0009307">
    <property type="term" value="P:DNA restriction-modification system"/>
    <property type="evidence" value="ECO:0007669"/>
    <property type="project" value="UniProtKB-KW"/>
</dbReference>
<keyword evidence="5" id="KW-0949">S-adenosyl-L-methionine</keyword>
<organism evidence="10 11">
    <name type="scientific">Roseibium limicola</name>
    <dbReference type="NCBI Taxonomy" id="2816037"/>
    <lineage>
        <taxon>Bacteria</taxon>
        <taxon>Pseudomonadati</taxon>
        <taxon>Pseudomonadota</taxon>
        <taxon>Alphaproteobacteria</taxon>
        <taxon>Hyphomicrobiales</taxon>
        <taxon>Stappiaceae</taxon>
        <taxon>Roseibium</taxon>
    </lineage>
</organism>
<dbReference type="Pfam" id="PF12161">
    <property type="entry name" value="HsdM_N"/>
    <property type="match status" value="1"/>
</dbReference>
<dbReference type="InterPro" id="IPR003356">
    <property type="entry name" value="DNA_methylase_A-5"/>
</dbReference>
<evidence type="ECO:0000256" key="4">
    <source>
        <dbReference type="ARBA" id="ARBA00022679"/>
    </source>
</evidence>
<evidence type="ECO:0000256" key="3">
    <source>
        <dbReference type="ARBA" id="ARBA00022603"/>
    </source>
</evidence>
<accession>A0A939J5T0</accession>
<dbReference type="Gene3D" id="3.40.50.150">
    <property type="entry name" value="Vaccinia Virus protein VP39"/>
    <property type="match status" value="1"/>
</dbReference>
<gene>
    <name evidence="10" type="ORF">J0X15_04075</name>
</gene>
<dbReference type="AlphaFoldDB" id="A0A939J5T0"/>
<keyword evidence="11" id="KW-1185">Reference proteome</keyword>
<evidence type="ECO:0000256" key="2">
    <source>
        <dbReference type="ARBA" id="ARBA00011900"/>
    </source>
</evidence>
<comment type="catalytic activity">
    <reaction evidence="7">
        <text>a 2'-deoxyadenosine in DNA + S-adenosyl-L-methionine = an N(6)-methyl-2'-deoxyadenosine in DNA + S-adenosyl-L-homocysteine + H(+)</text>
        <dbReference type="Rhea" id="RHEA:15197"/>
        <dbReference type="Rhea" id="RHEA-COMP:12418"/>
        <dbReference type="Rhea" id="RHEA-COMP:12419"/>
        <dbReference type="ChEBI" id="CHEBI:15378"/>
        <dbReference type="ChEBI" id="CHEBI:57856"/>
        <dbReference type="ChEBI" id="CHEBI:59789"/>
        <dbReference type="ChEBI" id="CHEBI:90615"/>
        <dbReference type="ChEBI" id="CHEBI:90616"/>
        <dbReference type="EC" id="2.1.1.72"/>
    </reaction>
</comment>
<evidence type="ECO:0000313" key="10">
    <source>
        <dbReference type="EMBL" id="MBO0344392.1"/>
    </source>
</evidence>
<evidence type="ECO:0000259" key="8">
    <source>
        <dbReference type="Pfam" id="PF02384"/>
    </source>
</evidence>
<dbReference type="InterPro" id="IPR022749">
    <property type="entry name" value="D12N6_MeTrfase_N"/>
</dbReference>